<organism evidence="1 2">
    <name type="scientific">Sorghum bicolor</name>
    <name type="common">Sorghum</name>
    <name type="synonym">Sorghum vulgare</name>
    <dbReference type="NCBI Taxonomy" id="4558"/>
    <lineage>
        <taxon>Eukaryota</taxon>
        <taxon>Viridiplantae</taxon>
        <taxon>Streptophyta</taxon>
        <taxon>Embryophyta</taxon>
        <taxon>Tracheophyta</taxon>
        <taxon>Spermatophyta</taxon>
        <taxon>Magnoliopsida</taxon>
        <taxon>Liliopsida</taxon>
        <taxon>Poales</taxon>
        <taxon>Poaceae</taxon>
        <taxon>PACMAD clade</taxon>
        <taxon>Panicoideae</taxon>
        <taxon>Andropogonodae</taxon>
        <taxon>Andropogoneae</taxon>
        <taxon>Sorghinae</taxon>
        <taxon>Sorghum</taxon>
    </lineage>
</organism>
<protein>
    <submittedName>
        <fullName evidence="1">Uncharacterized protein</fullName>
    </submittedName>
</protein>
<accession>A0A921QJ16</accession>
<evidence type="ECO:0000313" key="1">
    <source>
        <dbReference type="EMBL" id="KAG0522828.1"/>
    </source>
</evidence>
<dbReference type="Proteomes" id="UP000807115">
    <property type="component" value="Chromosome 7"/>
</dbReference>
<gene>
    <name evidence="1" type="ORF">BDA96_07G071200</name>
</gene>
<sequence length="76" mass="8955">METSYSLDGIYIGTIIVDFTSRSDYWMRFISIPSLMTSHRGASKEFLRHFNMYELFLMDNGFAYADNLSITLYIYI</sequence>
<dbReference type="EMBL" id="CM027686">
    <property type="protein sequence ID" value="KAG0522828.1"/>
    <property type="molecule type" value="Genomic_DNA"/>
</dbReference>
<proteinExistence type="predicted"/>
<name>A0A921QJ16_SORBI</name>
<reference evidence="1" key="2">
    <citation type="submission" date="2020-10" db="EMBL/GenBank/DDBJ databases">
        <authorList>
            <person name="Cooper E.A."/>
            <person name="Brenton Z.W."/>
            <person name="Flinn B.S."/>
            <person name="Jenkins J."/>
            <person name="Shu S."/>
            <person name="Flowers D."/>
            <person name="Luo F."/>
            <person name="Wang Y."/>
            <person name="Xia P."/>
            <person name="Barry K."/>
            <person name="Daum C."/>
            <person name="Lipzen A."/>
            <person name="Yoshinaga Y."/>
            <person name="Schmutz J."/>
            <person name="Saski C."/>
            <person name="Vermerris W."/>
            <person name="Kresovich S."/>
        </authorList>
    </citation>
    <scope>NUCLEOTIDE SEQUENCE</scope>
</reference>
<comment type="caution">
    <text evidence="1">The sequence shown here is derived from an EMBL/GenBank/DDBJ whole genome shotgun (WGS) entry which is preliminary data.</text>
</comment>
<evidence type="ECO:0000313" key="2">
    <source>
        <dbReference type="Proteomes" id="UP000807115"/>
    </source>
</evidence>
<dbReference type="AlphaFoldDB" id="A0A921QJ16"/>
<reference evidence="1" key="1">
    <citation type="journal article" date="2019" name="BMC Genomics">
        <title>A new reference genome for Sorghum bicolor reveals high levels of sequence similarity between sweet and grain genotypes: implications for the genetics of sugar metabolism.</title>
        <authorList>
            <person name="Cooper E.A."/>
            <person name="Brenton Z.W."/>
            <person name="Flinn B.S."/>
            <person name="Jenkins J."/>
            <person name="Shu S."/>
            <person name="Flowers D."/>
            <person name="Luo F."/>
            <person name="Wang Y."/>
            <person name="Xia P."/>
            <person name="Barry K."/>
            <person name="Daum C."/>
            <person name="Lipzen A."/>
            <person name="Yoshinaga Y."/>
            <person name="Schmutz J."/>
            <person name="Saski C."/>
            <person name="Vermerris W."/>
            <person name="Kresovich S."/>
        </authorList>
    </citation>
    <scope>NUCLEOTIDE SEQUENCE</scope>
</reference>